<dbReference type="CDD" id="cd16534">
    <property type="entry name" value="RING-HC_RNF5-like"/>
    <property type="match status" value="1"/>
</dbReference>
<proteinExistence type="predicted"/>
<keyword evidence="8 11" id="KW-0862">Zinc</keyword>
<dbReference type="EC" id="2.3.2.27" evidence="11"/>
<comment type="caution">
    <text evidence="13">The sequence shown here is derived from an EMBL/GenBank/DDBJ whole genome shotgun (WGS) entry which is preliminary data.</text>
</comment>
<comment type="subcellular location">
    <subcellularLocation>
        <location evidence="2">Endomembrane system</location>
    </subcellularLocation>
    <subcellularLocation>
        <location evidence="11">Endoplasmic reticulum membrane</location>
        <topology evidence="11">Single-pass type IV membrane protein</topology>
    </subcellularLocation>
</comment>
<dbReference type="InterPro" id="IPR001841">
    <property type="entry name" value="Znf_RING"/>
</dbReference>
<keyword evidence="14" id="KW-1185">Reference proteome</keyword>
<organism evidence="13 14">
    <name type="scientific">Rehmannia glutinosa</name>
    <name type="common">Chinese foxglove</name>
    <dbReference type="NCBI Taxonomy" id="99300"/>
    <lineage>
        <taxon>Eukaryota</taxon>
        <taxon>Viridiplantae</taxon>
        <taxon>Streptophyta</taxon>
        <taxon>Embryophyta</taxon>
        <taxon>Tracheophyta</taxon>
        <taxon>Spermatophyta</taxon>
        <taxon>Magnoliopsida</taxon>
        <taxon>eudicotyledons</taxon>
        <taxon>Gunneridae</taxon>
        <taxon>Pentapetalae</taxon>
        <taxon>asterids</taxon>
        <taxon>lamiids</taxon>
        <taxon>Lamiales</taxon>
        <taxon>Orobanchaceae</taxon>
        <taxon>Rehmannieae</taxon>
        <taxon>Rehmannia</taxon>
    </lineage>
</organism>
<evidence type="ECO:0000256" key="8">
    <source>
        <dbReference type="ARBA" id="ARBA00022833"/>
    </source>
</evidence>
<reference evidence="13 14" key="1">
    <citation type="journal article" date="2021" name="Comput. Struct. Biotechnol. J.">
        <title>De novo genome assembly of the potent medicinal plant Rehmannia glutinosa using nanopore technology.</title>
        <authorList>
            <person name="Ma L."/>
            <person name="Dong C."/>
            <person name="Song C."/>
            <person name="Wang X."/>
            <person name="Zheng X."/>
            <person name="Niu Y."/>
            <person name="Chen S."/>
            <person name="Feng W."/>
        </authorList>
    </citation>
    <scope>NUCLEOTIDE SEQUENCE [LARGE SCALE GENOMIC DNA]</scope>
    <source>
        <strain evidence="13">DH-2019</strain>
    </source>
</reference>
<dbReference type="SUPFAM" id="SSF57850">
    <property type="entry name" value="RING/U-box"/>
    <property type="match status" value="1"/>
</dbReference>
<comment type="catalytic activity">
    <reaction evidence="1 11">
        <text>S-ubiquitinyl-[E2 ubiquitin-conjugating enzyme]-L-cysteine + [acceptor protein]-L-lysine = [E2 ubiquitin-conjugating enzyme]-L-cysteine + N(6)-ubiquitinyl-[acceptor protein]-L-lysine.</text>
        <dbReference type="EC" id="2.3.2.27"/>
    </reaction>
</comment>
<dbReference type="InterPro" id="IPR013083">
    <property type="entry name" value="Znf_RING/FYVE/PHD"/>
</dbReference>
<keyword evidence="5 11" id="KW-0479">Metal-binding</keyword>
<evidence type="ECO:0000256" key="7">
    <source>
        <dbReference type="ARBA" id="ARBA00022786"/>
    </source>
</evidence>
<gene>
    <name evidence="13" type="ORF">DH2020_029422</name>
</gene>
<feature type="transmembrane region" description="Helical" evidence="11">
    <location>
        <begin position="241"/>
        <end position="260"/>
    </location>
</feature>
<feature type="domain" description="RING-type" evidence="12">
    <location>
        <begin position="66"/>
        <end position="107"/>
    </location>
</feature>
<evidence type="ECO:0000256" key="6">
    <source>
        <dbReference type="ARBA" id="ARBA00022771"/>
    </source>
</evidence>
<evidence type="ECO:0000256" key="9">
    <source>
        <dbReference type="ARBA" id="ARBA00023136"/>
    </source>
</evidence>
<evidence type="ECO:0000256" key="2">
    <source>
        <dbReference type="ARBA" id="ARBA00004308"/>
    </source>
</evidence>
<keyword evidence="4 11" id="KW-0808">Transferase</keyword>
<sequence>MDDEFLVIMLHGTMVDEFLAIMLHDPMDFMSKYPRPLIVHMDCGIDSSMDAYSSADTVCDTGNFECHICFELAQEPIVTLCGHLYCWPCLYQWLQLHSHSHECPVCKAIVQEEKLIPIYGRGKANCDPRSRSLPGVSIPNRPMGQRPQTAPRVNMNYVRPNDLDPLTGFMPMAAARFGHMTLSTLFGALPAIFNLQVHGFHDATVYGSTSGVPYLFSSSFHGGYVHGFHNYHSAPIEWKPIAWKILFVLLGFFVLLHLLLA</sequence>
<accession>A0ABR0VS73</accession>
<dbReference type="PROSITE" id="PS50089">
    <property type="entry name" value="ZF_RING_2"/>
    <property type="match status" value="1"/>
</dbReference>
<dbReference type="InterPro" id="IPR017907">
    <property type="entry name" value="Znf_RING_CS"/>
</dbReference>
<dbReference type="EMBL" id="JABTTQ020001012">
    <property type="protein sequence ID" value="KAK6136827.1"/>
    <property type="molecule type" value="Genomic_DNA"/>
</dbReference>
<protein>
    <recommendedName>
        <fullName evidence="11">E3 ubiquitin-protein ligase RMA</fullName>
        <ecNumber evidence="11">2.3.2.27</ecNumber>
    </recommendedName>
    <alternativeName>
        <fullName evidence="11">Protein RING membrane-anchor</fullName>
    </alternativeName>
    <alternativeName>
        <fullName evidence="11">RING-type E3 ubiquitin transferase RMA</fullName>
    </alternativeName>
</protein>
<dbReference type="InterPro" id="IPR045103">
    <property type="entry name" value="RNF5/RNF185-like"/>
</dbReference>
<evidence type="ECO:0000259" key="12">
    <source>
        <dbReference type="PROSITE" id="PS50089"/>
    </source>
</evidence>
<comment type="pathway">
    <text evidence="3 11">Protein modification; protein ubiquitination.</text>
</comment>
<evidence type="ECO:0000256" key="10">
    <source>
        <dbReference type="PROSITE-ProRule" id="PRU00175"/>
    </source>
</evidence>
<dbReference type="Gene3D" id="3.30.40.10">
    <property type="entry name" value="Zinc/RING finger domain, C3HC4 (zinc finger)"/>
    <property type="match status" value="1"/>
</dbReference>
<dbReference type="Proteomes" id="UP001318860">
    <property type="component" value="Unassembled WGS sequence"/>
</dbReference>
<keyword evidence="6 10" id="KW-0863">Zinc-finger</keyword>
<evidence type="ECO:0000256" key="1">
    <source>
        <dbReference type="ARBA" id="ARBA00000900"/>
    </source>
</evidence>
<dbReference type="PROSITE" id="PS00518">
    <property type="entry name" value="ZF_RING_1"/>
    <property type="match status" value="1"/>
</dbReference>
<evidence type="ECO:0000256" key="4">
    <source>
        <dbReference type="ARBA" id="ARBA00022679"/>
    </source>
</evidence>
<keyword evidence="7 11" id="KW-0833">Ubl conjugation pathway</keyword>
<evidence type="ECO:0000256" key="5">
    <source>
        <dbReference type="ARBA" id="ARBA00022723"/>
    </source>
</evidence>
<dbReference type="PANTHER" id="PTHR12313">
    <property type="entry name" value="E3 UBIQUITIN-PROTEIN LIGASE RNF5-RELATED"/>
    <property type="match status" value="1"/>
</dbReference>
<comment type="domain">
    <text evidence="11">The RING-type zinc finger domain is responsible for E3 ligase activity.</text>
</comment>
<dbReference type="InterPro" id="IPR018957">
    <property type="entry name" value="Znf_C3HC4_RING-type"/>
</dbReference>
<dbReference type="SMART" id="SM00184">
    <property type="entry name" value="RING"/>
    <property type="match status" value="1"/>
</dbReference>
<evidence type="ECO:0000256" key="11">
    <source>
        <dbReference type="RuleBase" id="RU369090"/>
    </source>
</evidence>
<name>A0ABR0VS73_REHGL</name>
<dbReference type="Pfam" id="PF00097">
    <property type="entry name" value="zf-C3HC4"/>
    <property type="match status" value="1"/>
</dbReference>
<keyword evidence="11" id="KW-0256">Endoplasmic reticulum</keyword>
<keyword evidence="11" id="KW-1133">Transmembrane helix</keyword>
<evidence type="ECO:0000256" key="3">
    <source>
        <dbReference type="ARBA" id="ARBA00004906"/>
    </source>
</evidence>
<keyword evidence="9 11" id="KW-0472">Membrane</keyword>
<comment type="function">
    <text evidence="11">E3 ubiquitin-protein ligase.</text>
</comment>
<evidence type="ECO:0000313" key="13">
    <source>
        <dbReference type="EMBL" id="KAK6136827.1"/>
    </source>
</evidence>
<evidence type="ECO:0000313" key="14">
    <source>
        <dbReference type="Proteomes" id="UP001318860"/>
    </source>
</evidence>
<keyword evidence="11" id="KW-0812">Transmembrane</keyword>